<organism evidence="3 4">
    <name type="scientific">Pestalotiopsis fici (strain W106-1 / CGMCC3.15140)</name>
    <dbReference type="NCBI Taxonomy" id="1229662"/>
    <lineage>
        <taxon>Eukaryota</taxon>
        <taxon>Fungi</taxon>
        <taxon>Dikarya</taxon>
        <taxon>Ascomycota</taxon>
        <taxon>Pezizomycotina</taxon>
        <taxon>Sordariomycetes</taxon>
        <taxon>Xylariomycetidae</taxon>
        <taxon>Amphisphaeriales</taxon>
        <taxon>Sporocadaceae</taxon>
        <taxon>Pestalotiopsis</taxon>
    </lineage>
</organism>
<evidence type="ECO:0000313" key="3">
    <source>
        <dbReference type="EMBL" id="ETS79682.1"/>
    </source>
</evidence>
<dbReference type="PANTHER" id="PTHR43364">
    <property type="entry name" value="NADH-SPECIFIC METHYLGLYOXAL REDUCTASE-RELATED"/>
    <property type="match status" value="1"/>
</dbReference>
<dbReference type="eggNOG" id="ENOG502SMNT">
    <property type="taxonomic scope" value="Eukaryota"/>
</dbReference>
<dbReference type="Pfam" id="PF00248">
    <property type="entry name" value="Aldo_ket_red"/>
    <property type="match status" value="1"/>
</dbReference>
<dbReference type="EMBL" id="KI912114">
    <property type="protein sequence ID" value="ETS79682.1"/>
    <property type="molecule type" value="Genomic_DNA"/>
</dbReference>
<feature type="domain" description="NADP-dependent oxidoreductase" evidence="2">
    <location>
        <begin position="5"/>
        <end position="304"/>
    </location>
</feature>
<dbReference type="Proteomes" id="UP000030651">
    <property type="component" value="Unassembled WGS sequence"/>
</dbReference>
<dbReference type="PANTHER" id="PTHR43364:SF4">
    <property type="entry name" value="NAD(P)-LINKED OXIDOREDUCTASE SUPERFAMILY PROTEIN"/>
    <property type="match status" value="1"/>
</dbReference>
<dbReference type="CDD" id="cd19075">
    <property type="entry name" value="AKR_AKR7A1-5"/>
    <property type="match status" value="1"/>
</dbReference>
<dbReference type="AlphaFoldDB" id="W3X2R1"/>
<gene>
    <name evidence="3" type="ORF">PFICI_09535</name>
</gene>
<dbReference type="HOGENOM" id="CLU_023205_1_1_1"/>
<evidence type="ECO:0000256" key="1">
    <source>
        <dbReference type="ARBA" id="ARBA00023002"/>
    </source>
</evidence>
<reference evidence="4" key="1">
    <citation type="journal article" date="2015" name="BMC Genomics">
        <title>Genomic and transcriptomic analysis of the endophytic fungus Pestalotiopsis fici reveals its lifestyle and high potential for synthesis of natural products.</title>
        <authorList>
            <person name="Wang X."/>
            <person name="Zhang X."/>
            <person name="Liu L."/>
            <person name="Xiang M."/>
            <person name="Wang W."/>
            <person name="Sun X."/>
            <person name="Che Y."/>
            <person name="Guo L."/>
            <person name="Liu G."/>
            <person name="Guo L."/>
            <person name="Wang C."/>
            <person name="Yin W.B."/>
            <person name="Stadler M."/>
            <person name="Zhang X."/>
            <person name="Liu X."/>
        </authorList>
    </citation>
    <scope>NUCLEOTIDE SEQUENCE [LARGE SCALE GENOMIC DNA]</scope>
    <source>
        <strain evidence="4">W106-1 / CGMCC3.15140</strain>
    </source>
</reference>
<dbReference type="OrthoDB" id="2310150at2759"/>
<protein>
    <recommendedName>
        <fullName evidence="2">NADP-dependent oxidoreductase domain-containing protein</fullName>
    </recommendedName>
</protein>
<sequence>MAPQLIFGTASFGGPQTAFQDVDDVKILLQALQDVGIQRLDTGARYPPTNMGRSEQLIGEAAKGDFAQFLVDTKVFTDVATDGSGDLTGEAIQKSVDASLQRLQRSNVNILHVHRADPSTPLEEQIQAFNKQISEGRCKEWGLSNVPPPMLEKILQLCEQHQWKKPVCYQGQYNLVTRGMETKLLPVLRAHNISYNAFMPLAAGFLTGKLINDQQAGTRFADDHPFKNVAQKMFGGDELLQAMKVFDEEVKAQGLLTVEVALRWIAHHSALGHGDGIVIGASKVEQAISTANFIKKGPLPDAVLVVVENVWKHVEKVRGDII</sequence>
<accession>W3X2R1</accession>
<proteinExistence type="predicted"/>
<dbReference type="InParanoid" id="W3X2R1"/>
<keyword evidence="1" id="KW-0560">Oxidoreductase</keyword>
<dbReference type="InterPro" id="IPR036812">
    <property type="entry name" value="NAD(P)_OxRdtase_dom_sf"/>
</dbReference>
<dbReference type="GeneID" id="19274548"/>
<dbReference type="RefSeq" id="XP_007836307.1">
    <property type="nucleotide sequence ID" value="XM_007838116.1"/>
</dbReference>
<evidence type="ECO:0000313" key="4">
    <source>
        <dbReference type="Proteomes" id="UP000030651"/>
    </source>
</evidence>
<dbReference type="SUPFAM" id="SSF51430">
    <property type="entry name" value="NAD(P)-linked oxidoreductase"/>
    <property type="match status" value="1"/>
</dbReference>
<keyword evidence="4" id="KW-1185">Reference proteome</keyword>
<name>W3X2R1_PESFW</name>
<dbReference type="OMA" id="NLITRGM"/>
<dbReference type="GO" id="GO:0016491">
    <property type="term" value="F:oxidoreductase activity"/>
    <property type="evidence" value="ECO:0007669"/>
    <property type="project" value="UniProtKB-KW"/>
</dbReference>
<evidence type="ECO:0000259" key="2">
    <source>
        <dbReference type="Pfam" id="PF00248"/>
    </source>
</evidence>
<dbReference type="InterPro" id="IPR050523">
    <property type="entry name" value="AKR_Detox_Biosynth"/>
</dbReference>
<dbReference type="Gene3D" id="3.20.20.100">
    <property type="entry name" value="NADP-dependent oxidoreductase domain"/>
    <property type="match status" value="1"/>
</dbReference>
<dbReference type="KEGG" id="pfy:PFICI_09535"/>
<dbReference type="InterPro" id="IPR023210">
    <property type="entry name" value="NADP_OxRdtase_dom"/>
</dbReference>